<accession>A0A1F4WLF7</accession>
<evidence type="ECO:0000256" key="1">
    <source>
        <dbReference type="ARBA" id="ARBA00022670"/>
    </source>
</evidence>
<reference evidence="9 10" key="1">
    <citation type="journal article" date="2016" name="Nat. Commun.">
        <title>Thousands of microbial genomes shed light on interconnected biogeochemical processes in an aquifer system.</title>
        <authorList>
            <person name="Anantharaman K."/>
            <person name="Brown C.T."/>
            <person name="Hug L.A."/>
            <person name="Sharon I."/>
            <person name="Castelle C.J."/>
            <person name="Probst A.J."/>
            <person name="Thomas B.C."/>
            <person name="Singh A."/>
            <person name="Wilkins M.J."/>
            <person name="Karaoz U."/>
            <person name="Brodie E.L."/>
            <person name="Williams K.H."/>
            <person name="Hubbard S.S."/>
            <person name="Banfield J.F."/>
        </authorList>
    </citation>
    <scope>NUCLEOTIDE SEQUENCE [LARGE SCALE GENOMIC DNA]</scope>
</reference>
<dbReference type="SUPFAM" id="SSF55486">
    <property type="entry name" value="Metalloproteases ('zincins'), catalytic domain"/>
    <property type="match status" value="1"/>
</dbReference>
<dbReference type="InterPro" id="IPR001567">
    <property type="entry name" value="Pept_M3A_M3B_dom"/>
</dbReference>
<evidence type="ECO:0000256" key="2">
    <source>
        <dbReference type="ARBA" id="ARBA00022723"/>
    </source>
</evidence>
<evidence type="ECO:0000259" key="8">
    <source>
        <dbReference type="Pfam" id="PF08439"/>
    </source>
</evidence>
<feature type="domain" description="Peptidase M3A/M3B catalytic" evidence="7">
    <location>
        <begin position="202"/>
        <end position="579"/>
    </location>
</feature>
<evidence type="ECO:0000256" key="4">
    <source>
        <dbReference type="ARBA" id="ARBA00022833"/>
    </source>
</evidence>
<dbReference type="GO" id="GO:0006518">
    <property type="term" value="P:peptide metabolic process"/>
    <property type="evidence" value="ECO:0007669"/>
    <property type="project" value="TreeGrafter"/>
</dbReference>
<dbReference type="CDD" id="cd09610">
    <property type="entry name" value="M3B_PepF"/>
    <property type="match status" value="1"/>
</dbReference>
<dbReference type="Gene3D" id="1.10.1370.20">
    <property type="entry name" value="Oligoendopeptidase f, C-terminal domain"/>
    <property type="match status" value="1"/>
</dbReference>
<organism evidence="9 10">
    <name type="scientific">candidate division WWE3 bacterium RIFOXYC1_FULL_39_7</name>
    <dbReference type="NCBI Taxonomy" id="1802643"/>
    <lineage>
        <taxon>Bacteria</taxon>
        <taxon>Katanobacteria</taxon>
    </lineage>
</organism>
<dbReference type="EMBL" id="MEWA01000009">
    <property type="protein sequence ID" value="OGC70221.1"/>
    <property type="molecule type" value="Genomic_DNA"/>
</dbReference>
<evidence type="ECO:0008006" key="11">
    <source>
        <dbReference type="Google" id="ProtNLM"/>
    </source>
</evidence>
<evidence type="ECO:0000256" key="5">
    <source>
        <dbReference type="ARBA" id="ARBA00023049"/>
    </source>
</evidence>
<dbReference type="Gene3D" id="1.20.140.70">
    <property type="entry name" value="Oligopeptidase f, N-terminal domain"/>
    <property type="match status" value="1"/>
</dbReference>
<comment type="cofactor">
    <cofactor evidence="6">
        <name>Zn(2+)</name>
        <dbReference type="ChEBI" id="CHEBI:29105"/>
    </cofactor>
    <text evidence="6">Binds 1 zinc ion.</text>
</comment>
<dbReference type="PANTHER" id="PTHR11804">
    <property type="entry name" value="PROTEASE M3 THIMET OLIGOPEPTIDASE-RELATED"/>
    <property type="match status" value="1"/>
</dbReference>
<dbReference type="GO" id="GO:0004222">
    <property type="term" value="F:metalloendopeptidase activity"/>
    <property type="evidence" value="ECO:0007669"/>
    <property type="project" value="InterPro"/>
</dbReference>
<evidence type="ECO:0000259" key="7">
    <source>
        <dbReference type="Pfam" id="PF01432"/>
    </source>
</evidence>
<dbReference type="InterPro" id="IPR042088">
    <property type="entry name" value="OligoPept_F_C"/>
</dbReference>
<keyword evidence="2 6" id="KW-0479">Metal-binding</keyword>
<protein>
    <recommendedName>
        <fullName evidence="11">Oligoendopeptidase F</fullName>
    </recommendedName>
</protein>
<evidence type="ECO:0000313" key="10">
    <source>
        <dbReference type="Proteomes" id="UP000179113"/>
    </source>
</evidence>
<comment type="similarity">
    <text evidence="6">Belongs to the peptidase M3 family.</text>
</comment>
<gene>
    <name evidence="9" type="ORF">A2415_00940</name>
</gene>
<dbReference type="GO" id="GO:0046872">
    <property type="term" value="F:metal ion binding"/>
    <property type="evidence" value="ECO:0007669"/>
    <property type="project" value="UniProtKB-UniRule"/>
</dbReference>
<keyword evidence="1 6" id="KW-0645">Protease</keyword>
<evidence type="ECO:0000256" key="6">
    <source>
        <dbReference type="RuleBase" id="RU003435"/>
    </source>
</evidence>
<dbReference type="Pfam" id="PF01432">
    <property type="entry name" value="Peptidase_M3"/>
    <property type="match status" value="1"/>
</dbReference>
<keyword evidence="5 6" id="KW-0482">Metalloprotease</keyword>
<dbReference type="GO" id="GO:0006508">
    <property type="term" value="P:proteolysis"/>
    <property type="evidence" value="ECO:0007669"/>
    <property type="project" value="UniProtKB-KW"/>
</dbReference>
<comment type="caution">
    <text evidence="9">The sequence shown here is derived from an EMBL/GenBank/DDBJ whole genome shotgun (WGS) entry which is preliminary data.</text>
</comment>
<dbReference type="Proteomes" id="UP000179113">
    <property type="component" value="Unassembled WGS sequence"/>
</dbReference>
<feature type="domain" description="Oligopeptidase F N-terminal" evidence="8">
    <location>
        <begin position="118"/>
        <end position="175"/>
    </location>
</feature>
<keyword evidence="3 6" id="KW-0378">Hydrolase</keyword>
<dbReference type="PANTHER" id="PTHR11804:SF84">
    <property type="entry name" value="SACCHAROLYSIN"/>
    <property type="match status" value="1"/>
</dbReference>
<dbReference type="Pfam" id="PF08439">
    <property type="entry name" value="Peptidase_M3_N"/>
    <property type="match status" value="1"/>
</dbReference>
<evidence type="ECO:0000313" key="9">
    <source>
        <dbReference type="EMBL" id="OGC70221.1"/>
    </source>
</evidence>
<dbReference type="InterPro" id="IPR045090">
    <property type="entry name" value="Pept_M3A_M3B"/>
</dbReference>
<evidence type="ECO:0000256" key="3">
    <source>
        <dbReference type="ARBA" id="ARBA00022801"/>
    </source>
</evidence>
<proteinExistence type="inferred from homology"/>
<dbReference type="AlphaFoldDB" id="A0A1F4WLF7"/>
<dbReference type="InterPro" id="IPR013647">
    <property type="entry name" value="OligopepF_N_dom"/>
</dbReference>
<sequence length="599" mass="69403">MKQTSKFPTIWDLSPLLSSDESPEAEEKLKVVETKCYEFINKWKDRSDYLESPATLKEALDEYELINAKYGTDGDVGYYFGLRSSQDQDNPVLKAKNNKIHDRSVKTGNDMSFFAHRISKIPQDKQAKFLEYGDLQDYRHWMELIFNEAKYLLSEEEEKILNLKSATSYVNWVKMTSSFISKEERKVKGKKGKFNFSELSKMIYDQKLAHREAAAEAINDILNKHIFTAEAEINSILADKKVNDELRKVSRPDEIRHLSDDISTEAVDAMLDNVVGRFDIPHRYYKLKKELLGLEKFRYFEKNMPYGKLNKKYTYDQAVKLVAKTFKNLDKEFYDIFWKLITNGRLDVYPRKGKRSGAFSISGQKSQPGYILLNHTDELADVTAIAHEMGHAINDELIRPKQNALNFDTPLSTAEVASTFMEDFVLDEIEKDADDELKLALMMMRLDDCVASIFRQVACYKFEQELHSSFRAKGYLSKDEIGELFVKHMSAYLGDSVEMSEGSENWWVYWSHIRSFFYVYSYASGLLISKSLQKSVKSSPEFINKVKEFLSAGTSDSPRNIFLKMGIDINDKDFWLQGLDEIDQLLTKTEKTARELRKI</sequence>
<keyword evidence="4 6" id="KW-0862">Zinc</keyword>
<name>A0A1F4WLF7_UNCKA</name>